<keyword evidence="2" id="KW-1185">Reference proteome</keyword>
<proteinExistence type="predicted"/>
<evidence type="ECO:0000313" key="2">
    <source>
        <dbReference type="Proteomes" id="UP000023435"/>
    </source>
</evidence>
<dbReference type="AlphaFoldDB" id="A0A108U840"/>
<accession>A0A108U840</accession>
<evidence type="ECO:0000313" key="1">
    <source>
        <dbReference type="EMBL" id="KWS04279.1"/>
    </source>
</evidence>
<dbReference type="RefSeq" id="WP_036114921.1">
    <property type="nucleotide sequence ID" value="NZ_JAJA02000001.1"/>
</dbReference>
<organism evidence="1 2">
    <name type="scientific">Lysobacter capsici AZ78</name>
    <dbReference type="NCBI Taxonomy" id="1444315"/>
    <lineage>
        <taxon>Bacteria</taxon>
        <taxon>Pseudomonadati</taxon>
        <taxon>Pseudomonadota</taxon>
        <taxon>Gammaproteobacteria</taxon>
        <taxon>Lysobacterales</taxon>
        <taxon>Lysobacteraceae</taxon>
        <taxon>Lysobacter</taxon>
    </lineage>
</organism>
<comment type="caution">
    <text evidence="1">The sequence shown here is derived from an EMBL/GenBank/DDBJ whole genome shotgun (WGS) entry which is preliminary data.</text>
</comment>
<sequence>MGDAADRNRAAHYTAPMNLDADIVPGRSIGGIVLGQEALDLIERLQGHARVDVRPALNPDYTCYDIDEAMTIVVANHDFLVANLAARDGYRGRLFGYIHAGMRVHELIAGAPSALLRAIHLHNEFVYLDRAESVGFLLPPRYDDVADRIEHLPAELVLDTLYVMPPAMRQVPGRDGKPVWRPVD</sequence>
<name>A0A108U840_9GAMM</name>
<dbReference type="EMBL" id="JAJA02000001">
    <property type="protein sequence ID" value="KWS04279.1"/>
    <property type="molecule type" value="Genomic_DNA"/>
</dbReference>
<reference evidence="1 2" key="1">
    <citation type="journal article" date="2014" name="Genome Announc.">
        <title>Draft Genome Sequence of Lysobacter capsici AZ78, a Bacterium Antagonistic to Plant-Pathogenic Oomycetes.</title>
        <authorList>
            <person name="Puopolo G."/>
            <person name="Sonego P."/>
            <person name="Engelen K."/>
            <person name="Pertot I."/>
        </authorList>
    </citation>
    <scope>NUCLEOTIDE SEQUENCE [LARGE SCALE GENOMIC DNA]</scope>
    <source>
        <strain evidence="1 2">AZ78</strain>
    </source>
</reference>
<dbReference type="Proteomes" id="UP000023435">
    <property type="component" value="Unassembled WGS sequence"/>
</dbReference>
<protein>
    <submittedName>
        <fullName evidence="1">Uncharacterized protein</fullName>
    </submittedName>
</protein>
<gene>
    <name evidence="1" type="ORF">AZ78_1828</name>
</gene>
<dbReference type="OrthoDB" id="6026549at2"/>